<dbReference type="CDD" id="cd00009">
    <property type="entry name" value="AAA"/>
    <property type="match status" value="1"/>
</dbReference>
<feature type="compositionally biased region" description="Low complexity" evidence="5">
    <location>
        <begin position="496"/>
        <end position="514"/>
    </location>
</feature>
<evidence type="ECO:0000256" key="2">
    <source>
        <dbReference type="ARBA" id="ARBA00022840"/>
    </source>
</evidence>
<dbReference type="GO" id="GO:0006355">
    <property type="term" value="P:regulation of DNA-templated transcription"/>
    <property type="evidence" value="ECO:0007669"/>
    <property type="project" value="InterPro"/>
</dbReference>
<organism evidence="9">
    <name type="scientific">Nitratidesulfovibrio vulgaris (strain DSM 19637 / Miyazaki F)</name>
    <name type="common">Desulfovibrio vulgaris</name>
    <dbReference type="NCBI Taxonomy" id="883"/>
    <lineage>
        <taxon>Bacteria</taxon>
        <taxon>Pseudomonadati</taxon>
        <taxon>Thermodesulfobacteriota</taxon>
        <taxon>Desulfovibrionia</taxon>
        <taxon>Desulfovibrionales</taxon>
        <taxon>Desulfovibrionaceae</taxon>
        <taxon>Nitratidesulfovibrio</taxon>
    </lineage>
</organism>
<dbReference type="InterPro" id="IPR013767">
    <property type="entry name" value="PAS_fold"/>
</dbReference>
<reference evidence="9" key="1">
    <citation type="submission" date="2008-10" db="EMBL/GenBank/DDBJ databases">
        <title>Complete sequence of Desulfovibrio vulgaris str. 'Miyazaki F'.</title>
        <authorList>
            <person name="Lucas S."/>
            <person name="Copeland A."/>
            <person name="Lapidus A."/>
            <person name="Glavina del Rio T."/>
            <person name="Dalin E."/>
            <person name="Tice H."/>
            <person name="Bruce D."/>
            <person name="Goodwin L."/>
            <person name="Pitluck S."/>
            <person name="Sims D."/>
            <person name="Brettin T."/>
            <person name="Detter J.C."/>
            <person name="Han C."/>
            <person name="Larimer F."/>
            <person name="Land M."/>
            <person name="Hauser L."/>
            <person name="Kyrpides N."/>
            <person name="Mikhailova N."/>
            <person name="Hazen T.C."/>
            <person name="Richardson P."/>
        </authorList>
    </citation>
    <scope>NUCLEOTIDE SEQUENCE</scope>
    <source>
        <strain evidence="9">Miyazaki F</strain>
    </source>
</reference>
<feature type="region of interest" description="Disordered" evidence="5">
    <location>
        <begin position="1"/>
        <end position="68"/>
    </location>
</feature>
<dbReference type="GO" id="GO:0005524">
    <property type="term" value="F:ATP binding"/>
    <property type="evidence" value="ECO:0007669"/>
    <property type="project" value="UniProtKB-KW"/>
</dbReference>
<dbReference type="FunFam" id="3.40.50.300:FF:000006">
    <property type="entry name" value="DNA-binding transcriptional regulator NtrC"/>
    <property type="match status" value="1"/>
</dbReference>
<dbReference type="InterPro" id="IPR009057">
    <property type="entry name" value="Homeodomain-like_sf"/>
</dbReference>
<dbReference type="Pfam" id="PF02954">
    <property type="entry name" value="HTH_8"/>
    <property type="match status" value="1"/>
</dbReference>
<accession>B8DM67</accession>
<dbReference type="Gene3D" id="3.40.50.300">
    <property type="entry name" value="P-loop containing nucleotide triphosphate hydrolases"/>
    <property type="match status" value="1"/>
</dbReference>
<evidence type="ECO:0000256" key="5">
    <source>
        <dbReference type="SAM" id="MobiDB-lite"/>
    </source>
</evidence>
<dbReference type="InterPro" id="IPR000700">
    <property type="entry name" value="PAS-assoc_C"/>
</dbReference>
<dbReference type="InterPro" id="IPR003593">
    <property type="entry name" value="AAA+_ATPase"/>
</dbReference>
<dbReference type="PROSITE" id="PS50112">
    <property type="entry name" value="PAS"/>
    <property type="match status" value="1"/>
</dbReference>
<dbReference type="InterPro" id="IPR027417">
    <property type="entry name" value="P-loop_NTPase"/>
</dbReference>
<dbReference type="HOGENOM" id="CLU_000445_8_1_7"/>
<dbReference type="SUPFAM" id="SSF46689">
    <property type="entry name" value="Homeodomain-like"/>
    <property type="match status" value="1"/>
</dbReference>
<dbReference type="PROSITE" id="PS00688">
    <property type="entry name" value="SIGMA54_INTERACT_3"/>
    <property type="match status" value="1"/>
</dbReference>
<dbReference type="SUPFAM" id="SSF52540">
    <property type="entry name" value="P-loop containing nucleoside triphosphate hydrolases"/>
    <property type="match status" value="1"/>
</dbReference>
<dbReference type="PROSITE" id="PS00675">
    <property type="entry name" value="SIGMA54_INTERACT_1"/>
    <property type="match status" value="1"/>
</dbReference>
<dbReference type="AlphaFoldDB" id="B8DM67"/>
<dbReference type="KEGG" id="dvm:DvMF_1766"/>
<feature type="domain" description="PAS" evidence="7">
    <location>
        <begin position="80"/>
        <end position="120"/>
    </location>
</feature>
<gene>
    <name evidence="9" type="ordered locus">DvMF_1766</name>
</gene>
<dbReference type="GO" id="GO:0043565">
    <property type="term" value="F:sequence-specific DNA binding"/>
    <property type="evidence" value="ECO:0007669"/>
    <property type="project" value="InterPro"/>
</dbReference>
<feature type="domain" description="Sigma-54 factor interaction" evidence="6">
    <location>
        <begin position="227"/>
        <end position="456"/>
    </location>
</feature>
<evidence type="ECO:0000256" key="4">
    <source>
        <dbReference type="ARBA" id="ARBA00023163"/>
    </source>
</evidence>
<dbReference type="eggNOG" id="COG3829">
    <property type="taxonomic scope" value="Bacteria"/>
</dbReference>
<keyword evidence="2" id="KW-0067">ATP-binding</keyword>
<dbReference type="PROSITE" id="PS50113">
    <property type="entry name" value="PAC"/>
    <property type="match status" value="1"/>
</dbReference>
<dbReference type="InterPro" id="IPR058031">
    <property type="entry name" value="AAA_lid_NorR"/>
</dbReference>
<dbReference type="Pfam" id="PF25601">
    <property type="entry name" value="AAA_lid_14"/>
    <property type="match status" value="1"/>
</dbReference>
<dbReference type="Gene3D" id="3.30.450.20">
    <property type="entry name" value="PAS domain"/>
    <property type="match status" value="1"/>
</dbReference>
<feature type="domain" description="PAC" evidence="8">
    <location>
        <begin position="168"/>
        <end position="220"/>
    </location>
</feature>
<dbReference type="STRING" id="883.DvMF_1766"/>
<evidence type="ECO:0000259" key="7">
    <source>
        <dbReference type="PROSITE" id="PS50112"/>
    </source>
</evidence>
<dbReference type="Gene3D" id="1.10.8.60">
    <property type="match status" value="1"/>
</dbReference>
<dbReference type="EMBL" id="CP001197">
    <property type="protein sequence ID" value="ACL08711.1"/>
    <property type="molecule type" value="Genomic_DNA"/>
</dbReference>
<dbReference type="InterPro" id="IPR002078">
    <property type="entry name" value="Sigma_54_int"/>
</dbReference>
<dbReference type="SUPFAM" id="SSF55785">
    <property type="entry name" value="PYP-like sensor domain (PAS domain)"/>
    <property type="match status" value="1"/>
</dbReference>
<dbReference type="SMART" id="SM00382">
    <property type="entry name" value="AAA"/>
    <property type="match status" value="1"/>
</dbReference>
<sequence length="567" mass="61260">MGNGPGCDAAPRTAPPDAGRPVSSPSARHNAQRRNRCFVSTQQTGPAAPHSIRPRAGSPARHGAPPLPHVSGISPLPVDLATMLDALPVGVALLDTDCSIRLMNRALETLTGFTTAEVRGIPCRHALRASICLHRCPLRRPLTTASGVTVATASGAHYDMIDDGELPPAQEGDILNRHRRRIPVRMSMSPLRDADGRVVGWLHAVEDLTLVRELEEKTAKGEAFGPLVGRSVAMERVFQALPAVAQNDGPLLVTGETGTGKDTLAEAVHKASSRAREPFVKASLSSLPEFLAESELFGHRKGAFPGAEENKPGRFRLAQGGTLYLTEIGDLPLSIQGRLLAFLDEGVIYPVGATEPVACDVRLVVATNRDPEQLVAEGRLREDLFRRLSAVRLHLPPLRDRGEDIEFLLNHFMGHFAARMKKTVRGCSGKALRTLLDYPFPGNVRELRNIAEYAVTLCHGETVMPAHLPAYLFQAKAEARRAERERRAGRGIPGEPDASGAPGDAQGSAQAAADMAEPLARASVSDLERRLIADALQRTGNRRGEAAELLGWGRSTLWRKMKQYGMC</sequence>
<evidence type="ECO:0000259" key="8">
    <source>
        <dbReference type="PROSITE" id="PS50113"/>
    </source>
</evidence>
<dbReference type="InterPro" id="IPR035965">
    <property type="entry name" value="PAS-like_dom_sf"/>
</dbReference>
<dbReference type="PRINTS" id="PR01590">
    <property type="entry name" value="HTHFIS"/>
</dbReference>
<dbReference type="PANTHER" id="PTHR32071">
    <property type="entry name" value="TRANSCRIPTIONAL REGULATORY PROTEIN"/>
    <property type="match status" value="1"/>
</dbReference>
<keyword evidence="3" id="KW-0805">Transcription regulation</keyword>
<dbReference type="InterPro" id="IPR025662">
    <property type="entry name" value="Sigma_54_int_dom_ATP-bd_1"/>
</dbReference>
<evidence type="ECO:0000259" key="6">
    <source>
        <dbReference type="PROSITE" id="PS50045"/>
    </source>
</evidence>
<name>B8DM67_NITV9</name>
<dbReference type="InterPro" id="IPR002197">
    <property type="entry name" value="HTH_Fis"/>
</dbReference>
<keyword evidence="4" id="KW-0804">Transcription</keyword>
<evidence type="ECO:0000313" key="9">
    <source>
        <dbReference type="EMBL" id="ACL08711.1"/>
    </source>
</evidence>
<dbReference type="InterPro" id="IPR025944">
    <property type="entry name" value="Sigma_54_int_dom_CS"/>
</dbReference>
<evidence type="ECO:0000256" key="3">
    <source>
        <dbReference type="ARBA" id="ARBA00023015"/>
    </source>
</evidence>
<dbReference type="PROSITE" id="PS50045">
    <property type="entry name" value="SIGMA54_INTERACT_4"/>
    <property type="match status" value="1"/>
</dbReference>
<proteinExistence type="predicted"/>
<feature type="region of interest" description="Disordered" evidence="5">
    <location>
        <begin position="483"/>
        <end position="515"/>
    </location>
</feature>
<keyword evidence="1" id="KW-0547">Nucleotide-binding</keyword>
<dbReference type="Gene3D" id="1.10.10.60">
    <property type="entry name" value="Homeodomain-like"/>
    <property type="match status" value="1"/>
</dbReference>
<dbReference type="Pfam" id="PF00158">
    <property type="entry name" value="Sigma54_activat"/>
    <property type="match status" value="1"/>
</dbReference>
<dbReference type="InterPro" id="IPR000014">
    <property type="entry name" value="PAS"/>
</dbReference>
<evidence type="ECO:0000256" key="1">
    <source>
        <dbReference type="ARBA" id="ARBA00022741"/>
    </source>
</evidence>
<protein>
    <submittedName>
        <fullName evidence="9">Sigma54 specific transcriptional regulator with PAS/PAC sensor, Fis family</fullName>
    </submittedName>
</protein>
<dbReference type="Pfam" id="PF00989">
    <property type="entry name" value="PAS"/>
    <property type="match status" value="1"/>
</dbReference>